<dbReference type="Pfam" id="PF13672">
    <property type="entry name" value="PP2C_2"/>
    <property type="match status" value="1"/>
</dbReference>
<dbReference type="RefSeq" id="WP_267770058.1">
    <property type="nucleotide sequence ID" value="NZ_JAPNKE010000002.1"/>
</dbReference>
<dbReference type="PANTHER" id="PTHR13832:SF827">
    <property type="entry name" value="PROTEIN PHOSPHATASE 1L"/>
    <property type="match status" value="1"/>
</dbReference>
<dbReference type="InterPro" id="IPR015655">
    <property type="entry name" value="PP2C"/>
</dbReference>
<proteinExistence type="predicted"/>
<dbReference type="InterPro" id="IPR036457">
    <property type="entry name" value="PPM-type-like_dom_sf"/>
</dbReference>
<name>A0A9X3IWJ5_9BACT</name>
<accession>A0A9X3IWJ5</accession>
<dbReference type="Gene3D" id="3.60.40.10">
    <property type="entry name" value="PPM-type phosphatase domain"/>
    <property type="match status" value="1"/>
</dbReference>
<dbReference type="SMART" id="SM00332">
    <property type="entry name" value="PP2Cc"/>
    <property type="match status" value="1"/>
</dbReference>
<feature type="domain" description="PPM-type phosphatase" evidence="1">
    <location>
        <begin position="6"/>
        <end position="261"/>
    </location>
</feature>
<dbReference type="PANTHER" id="PTHR13832">
    <property type="entry name" value="PROTEIN PHOSPHATASE 2C"/>
    <property type="match status" value="1"/>
</dbReference>
<dbReference type="EMBL" id="JAPNKE010000002">
    <property type="protein sequence ID" value="MCY1007437.1"/>
    <property type="molecule type" value="Genomic_DNA"/>
</dbReference>
<comment type="caution">
    <text evidence="2">The sequence shown here is derived from an EMBL/GenBank/DDBJ whole genome shotgun (WGS) entry which is preliminary data.</text>
</comment>
<dbReference type="GO" id="GO:0004722">
    <property type="term" value="F:protein serine/threonine phosphatase activity"/>
    <property type="evidence" value="ECO:0007669"/>
    <property type="project" value="InterPro"/>
</dbReference>
<protein>
    <submittedName>
        <fullName evidence="2">Protein phosphatase 2C domain-containing protein</fullName>
    </submittedName>
</protein>
<dbReference type="PROSITE" id="PS51746">
    <property type="entry name" value="PPM_2"/>
    <property type="match status" value="1"/>
</dbReference>
<reference evidence="2" key="1">
    <citation type="submission" date="2022-11" db="EMBL/GenBank/DDBJ databases">
        <title>Minimal conservation of predation-associated metabolite biosynthetic gene clusters underscores biosynthetic potential of Myxococcota including descriptions for ten novel species: Archangium lansinium sp. nov., Myxococcus landrumus sp. nov., Nannocystis bai.</title>
        <authorList>
            <person name="Ahearne A."/>
            <person name="Stevens C."/>
            <person name="Phillips K."/>
        </authorList>
    </citation>
    <scope>NUCLEOTIDE SEQUENCE</scope>
    <source>
        <strain evidence="2">Na p29</strain>
    </source>
</reference>
<sequence length="284" mass="30296">MAQLEVFARTEVGCVRKRNEDHFVVQNLQTGERGLLPHQRVQPLTSRGTLIAVCDGMGGAAAGDVASRIAVDVLSAVVHSKAPFPTTTAAQDVMHEAITAVNDKIRAAAVEDPARHGMGTTLTAALAFGPELLIGHVGDSRAYIRRGRSLTQITTDHSVVGQLIAAGRLRPDQARDYEHRNVLLQALGVQPRVGPEFDVVQLRAGDVLMLCSDGLTGPVTDEQILGLMLRYEDPLRCCRALTEAACAAGGPDNVTVAIARFSGEGLELPHGREEVAVHRVQLAV</sequence>
<dbReference type="InterPro" id="IPR001932">
    <property type="entry name" value="PPM-type_phosphatase-like_dom"/>
</dbReference>
<organism evidence="2 3">
    <name type="scientific">Nannocystis pusilla</name>
    <dbReference type="NCBI Taxonomy" id="889268"/>
    <lineage>
        <taxon>Bacteria</taxon>
        <taxon>Pseudomonadati</taxon>
        <taxon>Myxococcota</taxon>
        <taxon>Polyangia</taxon>
        <taxon>Nannocystales</taxon>
        <taxon>Nannocystaceae</taxon>
        <taxon>Nannocystis</taxon>
    </lineage>
</organism>
<keyword evidence="3" id="KW-1185">Reference proteome</keyword>
<dbReference type="AlphaFoldDB" id="A0A9X3IWJ5"/>
<dbReference type="SMART" id="SM00331">
    <property type="entry name" value="PP2C_SIG"/>
    <property type="match status" value="1"/>
</dbReference>
<dbReference type="Proteomes" id="UP001150924">
    <property type="component" value="Unassembled WGS sequence"/>
</dbReference>
<evidence type="ECO:0000313" key="3">
    <source>
        <dbReference type="Proteomes" id="UP001150924"/>
    </source>
</evidence>
<gene>
    <name evidence="2" type="ORF">OV079_18150</name>
</gene>
<evidence type="ECO:0000313" key="2">
    <source>
        <dbReference type="EMBL" id="MCY1007437.1"/>
    </source>
</evidence>
<dbReference type="SUPFAM" id="SSF81606">
    <property type="entry name" value="PP2C-like"/>
    <property type="match status" value="1"/>
</dbReference>
<evidence type="ECO:0000259" key="1">
    <source>
        <dbReference type="PROSITE" id="PS51746"/>
    </source>
</evidence>
<dbReference type="CDD" id="cd00143">
    <property type="entry name" value="PP2Cc"/>
    <property type="match status" value="1"/>
</dbReference>